<evidence type="ECO:0008006" key="3">
    <source>
        <dbReference type="Google" id="ProtNLM"/>
    </source>
</evidence>
<gene>
    <name evidence="1" type="ORF">C823_02862</name>
</gene>
<dbReference type="EMBL" id="AQFT01000088">
    <property type="protein sequence ID" value="EMZ25467.1"/>
    <property type="molecule type" value="Genomic_DNA"/>
</dbReference>
<protein>
    <recommendedName>
        <fullName evidence="3">Transposase IS4-like domain-containing protein</fullName>
    </recommendedName>
</protein>
<dbReference type="HOGENOM" id="CLU_2787650_0_0_9"/>
<reference evidence="1 2" key="1">
    <citation type="journal article" date="2014" name="Genome Announc.">
        <title>Draft genome sequences of the altered schaedler flora, a defined bacterial community from gnotobiotic mice.</title>
        <authorList>
            <person name="Wannemuehler M.J."/>
            <person name="Overstreet A.M."/>
            <person name="Ward D.V."/>
            <person name="Phillips G.J."/>
        </authorList>
    </citation>
    <scope>NUCLEOTIDE SEQUENCE [LARGE SCALE GENOMIC DNA]</scope>
    <source>
        <strain evidence="1 2">ASF492</strain>
    </source>
</reference>
<keyword evidence="2" id="KW-1185">Reference proteome</keyword>
<dbReference type="AlphaFoldDB" id="N2A7Y5"/>
<dbReference type="PATRIC" id="fig|1235802.3.peg.3025"/>
<organism evidence="1 2">
    <name type="scientific">Eubacterium plexicaudatum ASF492</name>
    <dbReference type="NCBI Taxonomy" id="1235802"/>
    <lineage>
        <taxon>Bacteria</taxon>
        <taxon>Bacillati</taxon>
        <taxon>Bacillota</taxon>
        <taxon>Clostridia</taxon>
        <taxon>Eubacteriales</taxon>
        <taxon>Eubacteriaceae</taxon>
        <taxon>Eubacterium</taxon>
    </lineage>
</organism>
<comment type="caution">
    <text evidence="1">The sequence shown here is derived from an EMBL/GenBank/DDBJ whole genome shotgun (WGS) entry which is preliminary data.</text>
</comment>
<sequence length="68" mass="7747">MHSPGVNSNKNASRFHENDILINDRGFLSREMTNYLKTERKADTYIPARESMTVYQDAVKLAAASGKW</sequence>
<evidence type="ECO:0000313" key="2">
    <source>
        <dbReference type="Proteomes" id="UP000012589"/>
    </source>
</evidence>
<name>N2A7Y5_9FIRM</name>
<dbReference type="Proteomes" id="UP000012589">
    <property type="component" value="Unassembled WGS sequence"/>
</dbReference>
<proteinExistence type="predicted"/>
<evidence type="ECO:0000313" key="1">
    <source>
        <dbReference type="EMBL" id="EMZ25467.1"/>
    </source>
</evidence>
<accession>N2A7Y5</accession>